<evidence type="ECO:0008006" key="9">
    <source>
        <dbReference type="Google" id="ProtNLM"/>
    </source>
</evidence>
<evidence type="ECO:0000256" key="5">
    <source>
        <dbReference type="ARBA" id="ARBA00023136"/>
    </source>
</evidence>
<dbReference type="Pfam" id="PF00560">
    <property type="entry name" value="LRR_1"/>
    <property type="match status" value="2"/>
</dbReference>
<keyword evidence="6" id="KW-0812">Transmembrane</keyword>
<feature type="transmembrane region" description="Helical" evidence="6">
    <location>
        <begin position="6"/>
        <end position="26"/>
    </location>
</feature>
<proteinExistence type="predicted"/>
<comment type="caution">
    <text evidence="7">The sequence shown here is derived from an EMBL/GenBank/DDBJ whole genome shotgun (WGS) entry which is preliminary data.</text>
</comment>
<keyword evidence="8" id="KW-1185">Reference proteome</keyword>
<dbReference type="STRING" id="55188.A0A2H5QNC2"/>
<dbReference type="AlphaFoldDB" id="A0A2H5QNC2"/>
<keyword evidence="6" id="KW-1133">Transmembrane helix</keyword>
<evidence type="ECO:0000313" key="8">
    <source>
        <dbReference type="Proteomes" id="UP000236630"/>
    </source>
</evidence>
<keyword evidence="3" id="KW-0732">Signal</keyword>
<dbReference type="InterPro" id="IPR032675">
    <property type="entry name" value="LRR_dom_sf"/>
</dbReference>
<dbReference type="InterPro" id="IPR053211">
    <property type="entry name" value="DNA_repair-toleration"/>
</dbReference>
<accession>A0A2H5QNC2</accession>
<organism evidence="7 8">
    <name type="scientific">Citrus unshiu</name>
    <name type="common">Satsuma mandarin</name>
    <name type="synonym">Citrus nobilis var. unshiu</name>
    <dbReference type="NCBI Taxonomy" id="55188"/>
    <lineage>
        <taxon>Eukaryota</taxon>
        <taxon>Viridiplantae</taxon>
        <taxon>Streptophyta</taxon>
        <taxon>Embryophyta</taxon>
        <taxon>Tracheophyta</taxon>
        <taxon>Spermatophyta</taxon>
        <taxon>Magnoliopsida</taxon>
        <taxon>eudicotyledons</taxon>
        <taxon>Gunneridae</taxon>
        <taxon>Pentapetalae</taxon>
        <taxon>rosids</taxon>
        <taxon>malvids</taxon>
        <taxon>Sapindales</taxon>
        <taxon>Rutaceae</taxon>
        <taxon>Aurantioideae</taxon>
        <taxon>Citrus</taxon>
    </lineage>
</organism>
<name>A0A2H5QNC2_CITUN</name>
<keyword evidence="2" id="KW-0433">Leucine-rich repeat</keyword>
<dbReference type="EMBL" id="BDQV01000539">
    <property type="protein sequence ID" value="GAY66101.1"/>
    <property type="molecule type" value="Genomic_DNA"/>
</dbReference>
<evidence type="ECO:0000256" key="2">
    <source>
        <dbReference type="ARBA" id="ARBA00022614"/>
    </source>
</evidence>
<keyword evidence="5 6" id="KW-0472">Membrane</keyword>
<dbReference type="InterPro" id="IPR001611">
    <property type="entry name" value="Leu-rich_rpt"/>
</dbReference>
<dbReference type="SUPFAM" id="SSF52058">
    <property type="entry name" value="L domain-like"/>
    <property type="match status" value="1"/>
</dbReference>
<evidence type="ECO:0000313" key="7">
    <source>
        <dbReference type="EMBL" id="GAY66101.1"/>
    </source>
</evidence>
<protein>
    <recommendedName>
        <fullName evidence="9">Leucine-rich repeat-containing N-terminal plant-type domain-containing protein</fullName>
    </recommendedName>
</protein>
<dbReference type="FunFam" id="3.80.10.10:FF:000400">
    <property type="entry name" value="Nuclear pore complex protein NUP107"/>
    <property type="match status" value="1"/>
</dbReference>
<evidence type="ECO:0000256" key="4">
    <source>
        <dbReference type="ARBA" id="ARBA00022737"/>
    </source>
</evidence>
<dbReference type="PANTHER" id="PTHR48060:SF24">
    <property type="entry name" value="NON-SPECIFIC SERINE_THREONINE PROTEIN KINASE"/>
    <property type="match status" value="1"/>
</dbReference>
<dbReference type="Gene3D" id="3.80.10.10">
    <property type="entry name" value="Ribonuclease Inhibitor"/>
    <property type="match status" value="1"/>
</dbReference>
<dbReference type="Proteomes" id="UP000236630">
    <property type="component" value="Unassembled WGS sequence"/>
</dbReference>
<gene>
    <name evidence="7" type="ORF">CUMW_246060</name>
</gene>
<evidence type="ECO:0000256" key="6">
    <source>
        <dbReference type="SAM" id="Phobius"/>
    </source>
</evidence>
<evidence type="ECO:0000256" key="3">
    <source>
        <dbReference type="ARBA" id="ARBA00022729"/>
    </source>
</evidence>
<sequence>MGSPTPNAVVPSLVFSIIFFWLSFLITISSESNEEADALLKWKASLKNHNRSLLSSCINDATNVSSKTSPCNDAGRVINISLPNRGVNGTLHDFSFSSFPHLAYLDLTWNGFFGTIPPQISNLSNLRYIYLGSNQFFGNIPAEVGLLSHLEVLHIQLNRLDGSWRMCTCTP</sequence>
<dbReference type="GO" id="GO:0016020">
    <property type="term" value="C:membrane"/>
    <property type="evidence" value="ECO:0007669"/>
    <property type="project" value="UniProtKB-SubCell"/>
</dbReference>
<evidence type="ECO:0000256" key="1">
    <source>
        <dbReference type="ARBA" id="ARBA00004370"/>
    </source>
</evidence>
<keyword evidence="4" id="KW-0677">Repeat</keyword>
<dbReference type="PANTHER" id="PTHR48060">
    <property type="entry name" value="DNA DAMAGE-REPAIR/TOLERATION PROTEIN DRT100"/>
    <property type="match status" value="1"/>
</dbReference>
<comment type="subcellular location">
    <subcellularLocation>
        <location evidence="1">Membrane</location>
    </subcellularLocation>
</comment>
<reference evidence="7 8" key="1">
    <citation type="journal article" date="2017" name="Front. Genet.">
        <title>Draft sequencing of the heterozygous diploid genome of Satsuma (Citrus unshiu Marc.) using a hybrid assembly approach.</title>
        <authorList>
            <person name="Shimizu T."/>
            <person name="Tanizawa Y."/>
            <person name="Mochizuki T."/>
            <person name="Nagasaki H."/>
            <person name="Yoshioka T."/>
            <person name="Toyoda A."/>
            <person name="Fujiyama A."/>
            <person name="Kaminuma E."/>
            <person name="Nakamura Y."/>
        </authorList>
    </citation>
    <scope>NUCLEOTIDE SEQUENCE [LARGE SCALE GENOMIC DNA]</scope>
    <source>
        <strain evidence="8">cv. Miyagawa wase</strain>
    </source>
</reference>